<reference evidence="1 2" key="1">
    <citation type="journal article" date="2006" name="Genome Res.">
        <title>Skewed genomic variability in strains of the toxigenic bacterial pathogen, Clostridium perfringens.</title>
        <authorList>
            <person name="Myers G.S."/>
            <person name="Rasko D.A."/>
            <person name="Cheung J.K."/>
            <person name="Ravel J."/>
            <person name="Seshadri R."/>
            <person name="Deboy R.T."/>
            <person name="Ren Q."/>
            <person name="Varga J."/>
            <person name="Awad M.M."/>
            <person name="Brinkac L.M."/>
            <person name="Daugherty S.C."/>
            <person name="Haft D.H."/>
            <person name="Dodson R.J."/>
            <person name="Madupu R."/>
            <person name="Nelson W.C."/>
            <person name="Rosovitz M.J."/>
            <person name="Sullivan S.A."/>
            <person name="Khouri H."/>
            <person name="Dimitrov G.I."/>
            <person name="Watkins K.L."/>
            <person name="Mulligan S."/>
            <person name="Benton J."/>
            <person name="Radune D."/>
            <person name="Fisher D.J."/>
            <person name="Atkins H.S."/>
            <person name="Hiscox T."/>
            <person name="Jost B.H."/>
            <person name="Billington S.J."/>
            <person name="Songer J.G."/>
            <person name="McClane B.A."/>
            <person name="Titball R.W."/>
            <person name="Rood J.I."/>
            <person name="Melville S.B."/>
            <person name="Paulsen I.T."/>
        </authorList>
    </citation>
    <scope>NUCLEOTIDE SEQUENCE [LARGE SCALE GENOMIC DNA]</scope>
    <source>
        <strain evidence="2">ATCC 13124 / DSM 756 / JCM 1290 / NCIMB 6125 / NCTC 8237 / S 107 / Type A</strain>
    </source>
</reference>
<accession>A0A0H2YNU6</accession>
<gene>
    <name evidence="1" type="ordered locus">CPF_1862</name>
</gene>
<dbReference type="KEGG" id="cpf:CPF_1862"/>
<proteinExistence type="predicted"/>
<dbReference type="PaxDb" id="195103-CPF_1862"/>
<protein>
    <submittedName>
        <fullName evidence="1">Uncharacterized protein</fullName>
    </submittedName>
</protein>
<organism evidence="1 2">
    <name type="scientific">Clostridium perfringens (strain ATCC 13124 / DSM 756 / JCM 1290 / NCIMB 6125 / NCTC 8237 / Type A)</name>
    <dbReference type="NCBI Taxonomy" id="195103"/>
    <lineage>
        <taxon>Bacteria</taxon>
        <taxon>Bacillati</taxon>
        <taxon>Bacillota</taxon>
        <taxon>Clostridia</taxon>
        <taxon>Eubacteriales</taxon>
        <taxon>Clostridiaceae</taxon>
        <taxon>Clostridium</taxon>
    </lineage>
</organism>
<dbReference type="Proteomes" id="UP000001823">
    <property type="component" value="Chromosome"/>
</dbReference>
<sequence length="99" mass="12098">MNIDNIKEVQAKSNKMISEIHFKEQCSWLRNSKKKKDLKNNFSKEIYEDLKDKKIYLELLEKEISDIFSSKDFTSKEKNRIYELTNESFWKWKLNIDKK</sequence>
<dbReference type="HOGENOM" id="CLU_2315355_0_0_9"/>
<keyword evidence="2" id="KW-1185">Reference proteome</keyword>
<dbReference type="EMBL" id="CP000246">
    <property type="protein sequence ID" value="ABG82578.1"/>
    <property type="molecule type" value="Genomic_DNA"/>
</dbReference>
<dbReference type="RefSeq" id="WP_003472869.1">
    <property type="nucleotide sequence ID" value="NC_008261.1"/>
</dbReference>
<name>A0A0H2YNU6_CLOP1</name>
<evidence type="ECO:0000313" key="2">
    <source>
        <dbReference type="Proteomes" id="UP000001823"/>
    </source>
</evidence>
<dbReference type="AlphaFoldDB" id="A0A0H2YNU6"/>
<evidence type="ECO:0000313" key="1">
    <source>
        <dbReference type="EMBL" id="ABG82578.1"/>
    </source>
</evidence>